<gene>
    <name evidence="7" type="primary">ribH</name>
    <name evidence="8" type="ORF">AKJ57_05585</name>
</gene>
<feature type="binding site" evidence="7">
    <location>
        <begin position="67"/>
        <end position="69"/>
    </location>
    <ligand>
        <name>5-amino-6-(D-ribitylamino)uracil</name>
        <dbReference type="ChEBI" id="CHEBI:15934"/>
    </ligand>
</feature>
<keyword evidence="4 7" id="KW-0686">Riboflavin biosynthesis</keyword>
<accession>A0A133U4Z1</accession>
<dbReference type="CDD" id="cd09211">
    <property type="entry name" value="Lumazine_synthase_archaeal"/>
    <property type="match status" value="1"/>
</dbReference>
<feature type="binding site" evidence="7">
    <location>
        <position position="115"/>
    </location>
    <ligand>
        <name>(2S)-2-hydroxy-3-oxobutyl phosphate</name>
        <dbReference type="ChEBI" id="CHEBI:58830"/>
    </ligand>
</feature>
<dbReference type="Proteomes" id="UP000070163">
    <property type="component" value="Unassembled WGS sequence"/>
</dbReference>
<dbReference type="EMBL" id="LHXJ01000088">
    <property type="protein sequence ID" value="KXA89260.1"/>
    <property type="molecule type" value="Genomic_DNA"/>
</dbReference>
<dbReference type="Pfam" id="PF00885">
    <property type="entry name" value="DMRL_synthase"/>
    <property type="match status" value="1"/>
</dbReference>
<comment type="similarity">
    <text evidence="2 7">Belongs to the DMRL synthase family.</text>
</comment>
<dbReference type="GO" id="GO:0009231">
    <property type="term" value="P:riboflavin biosynthetic process"/>
    <property type="evidence" value="ECO:0007669"/>
    <property type="project" value="UniProtKB-UniRule"/>
</dbReference>
<feature type="binding site" evidence="7">
    <location>
        <position position="100"/>
    </location>
    <ligand>
        <name>5-amino-6-(D-ribitylamino)uracil</name>
        <dbReference type="ChEBI" id="CHEBI:15934"/>
    </ligand>
</feature>
<feature type="binding site" evidence="7">
    <location>
        <position position="11"/>
    </location>
    <ligand>
        <name>5-amino-6-(D-ribitylamino)uracil</name>
        <dbReference type="ChEBI" id="CHEBI:15934"/>
    </ligand>
</feature>
<sequence>MVKLGICASEFHWDIVGQMLEYAKRHAEFLEAEVVAERIVPGSFELPFAAKKLVERDDVDAVVALGAVIEGDTGHHETVMQQASRKIMDLSLEYGKPVSLGISGPGETRMEAEERIDEYARRAIEAAVKTVKGVVEE</sequence>
<organism evidence="8 9">
    <name type="scientific">candidate division MSBL1 archaeon SCGC-AAA259A05</name>
    <dbReference type="NCBI Taxonomy" id="1698259"/>
    <lineage>
        <taxon>Archaea</taxon>
        <taxon>Methanobacteriati</taxon>
        <taxon>Methanobacteriota</taxon>
        <taxon>candidate division MSBL1</taxon>
    </lineage>
</organism>
<feature type="binding site" evidence="7">
    <location>
        <begin position="43"/>
        <end position="45"/>
    </location>
    <ligand>
        <name>5-amino-6-(D-ribitylamino)uracil</name>
        <dbReference type="ChEBI" id="CHEBI:15934"/>
    </ligand>
</feature>
<keyword evidence="9" id="KW-1185">Reference proteome</keyword>
<dbReference type="PANTHER" id="PTHR21058">
    <property type="entry name" value="6,7-DIMETHYL-8-RIBITYLLUMAZINE SYNTHASE DMRL SYNTHASE LUMAZINE SYNTHASE"/>
    <property type="match status" value="1"/>
</dbReference>
<evidence type="ECO:0000256" key="1">
    <source>
        <dbReference type="ARBA" id="ARBA00004917"/>
    </source>
</evidence>
<evidence type="ECO:0000256" key="6">
    <source>
        <dbReference type="ARBA" id="ARBA00048785"/>
    </source>
</evidence>
<evidence type="ECO:0000256" key="3">
    <source>
        <dbReference type="ARBA" id="ARBA00012664"/>
    </source>
</evidence>
<comment type="function">
    <text evidence="7">Catalyzes the formation of 6,7-dimethyl-8-ribityllumazine by condensation of 5-amino-6-(D-ribitylamino)uracil with 3,4-dihydroxy-2-butanone 4-phosphate. This is the penultimate step in the biosynthesis of riboflavin.</text>
</comment>
<keyword evidence="5 7" id="KW-0808">Transferase</keyword>
<evidence type="ECO:0000256" key="5">
    <source>
        <dbReference type="ARBA" id="ARBA00022679"/>
    </source>
</evidence>
<evidence type="ECO:0000256" key="4">
    <source>
        <dbReference type="ARBA" id="ARBA00022619"/>
    </source>
</evidence>
<dbReference type="UniPathway" id="UPA00275">
    <property type="reaction ID" value="UER00404"/>
</dbReference>
<protein>
    <recommendedName>
        <fullName evidence="3 7">6,7-dimethyl-8-ribityllumazine synthase</fullName>
        <shortName evidence="7">DMRL synthase</shortName>
        <shortName evidence="7">LS</shortName>
        <shortName evidence="7">Lumazine synthase</shortName>
        <ecNumber evidence="3 7">2.5.1.78</ecNumber>
    </recommendedName>
</protein>
<dbReference type="GO" id="GO:0009349">
    <property type="term" value="C:riboflavin synthase complex"/>
    <property type="evidence" value="ECO:0007669"/>
    <property type="project" value="UniProtKB-UniRule"/>
</dbReference>
<dbReference type="GO" id="GO:0000906">
    <property type="term" value="F:6,7-dimethyl-8-ribityllumazine synthase activity"/>
    <property type="evidence" value="ECO:0007669"/>
    <property type="project" value="UniProtKB-UniRule"/>
</dbReference>
<proteinExistence type="inferred from homology"/>
<dbReference type="Gene3D" id="3.40.50.960">
    <property type="entry name" value="Lumazine/riboflavin synthase"/>
    <property type="match status" value="1"/>
</dbReference>
<dbReference type="InterPro" id="IPR002180">
    <property type="entry name" value="LS/RS"/>
</dbReference>
<feature type="active site" description="Proton donor" evidence="7">
    <location>
        <position position="75"/>
    </location>
</feature>
<evidence type="ECO:0000256" key="2">
    <source>
        <dbReference type="ARBA" id="ARBA00007424"/>
    </source>
</evidence>
<comment type="pathway">
    <text evidence="1 7">Cofactor biosynthesis; riboflavin biosynthesis; riboflavin from 2-hydroxy-3-oxobutyl phosphate and 5-amino-6-(D-ribitylamino)uracil: step 1/2.</text>
</comment>
<dbReference type="PATRIC" id="fig|1698259.3.peg.1592"/>
<dbReference type="HAMAP" id="MF_00178">
    <property type="entry name" value="Lumazine_synth"/>
    <property type="match status" value="1"/>
</dbReference>
<evidence type="ECO:0000313" key="9">
    <source>
        <dbReference type="Proteomes" id="UP000070163"/>
    </source>
</evidence>
<reference evidence="8 9" key="1">
    <citation type="journal article" date="2016" name="Sci. Rep.">
        <title>Metabolic traits of an uncultured archaeal lineage -MSBL1- from brine pools of the Red Sea.</title>
        <authorList>
            <person name="Mwirichia R."/>
            <person name="Alam I."/>
            <person name="Rashid M."/>
            <person name="Vinu M."/>
            <person name="Ba-Alawi W."/>
            <person name="Anthony Kamau A."/>
            <person name="Kamanda Ngugi D."/>
            <person name="Goker M."/>
            <person name="Klenk H.P."/>
            <person name="Bajic V."/>
            <person name="Stingl U."/>
        </authorList>
    </citation>
    <scope>NUCLEOTIDE SEQUENCE [LARGE SCALE GENOMIC DNA]</scope>
    <source>
        <strain evidence="8">SCGC-AAA259A05</strain>
    </source>
</reference>
<dbReference type="InterPro" id="IPR036467">
    <property type="entry name" value="LS/RS_sf"/>
</dbReference>
<dbReference type="InterPro" id="IPR034964">
    <property type="entry name" value="LS"/>
</dbReference>
<dbReference type="NCBIfam" id="TIGR00114">
    <property type="entry name" value="lumazine-synth"/>
    <property type="match status" value="1"/>
</dbReference>
<dbReference type="PANTHER" id="PTHR21058:SF0">
    <property type="entry name" value="6,7-DIMETHYL-8-RIBITYLLUMAZINE SYNTHASE"/>
    <property type="match status" value="1"/>
</dbReference>
<comment type="caution">
    <text evidence="8">The sequence shown here is derived from an EMBL/GenBank/DDBJ whole genome shotgun (WGS) entry which is preliminary data.</text>
</comment>
<comment type="catalytic activity">
    <reaction evidence="6 7">
        <text>(2S)-2-hydroxy-3-oxobutyl phosphate + 5-amino-6-(D-ribitylamino)uracil = 6,7-dimethyl-8-(1-D-ribityl)lumazine + phosphate + 2 H2O + H(+)</text>
        <dbReference type="Rhea" id="RHEA:26152"/>
        <dbReference type="ChEBI" id="CHEBI:15377"/>
        <dbReference type="ChEBI" id="CHEBI:15378"/>
        <dbReference type="ChEBI" id="CHEBI:15934"/>
        <dbReference type="ChEBI" id="CHEBI:43474"/>
        <dbReference type="ChEBI" id="CHEBI:58201"/>
        <dbReference type="ChEBI" id="CHEBI:58830"/>
        <dbReference type="EC" id="2.5.1.78"/>
    </reaction>
</comment>
<dbReference type="EC" id="2.5.1.78" evidence="3 7"/>
<evidence type="ECO:0000313" key="8">
    <source>
        <dbReference type="EMBL" id="KXA89260.1"/>
    </source>
</evidence>
<name>A0A133U4Z1_9EURY</name>
<dbReference type="SUPFAM" id="SSF52121">
    <property type="entry name" value="Lumazine synthase"/>
    <property type="match status" value="1"/>
</dbReference>
<evidence type="ECO:0000256" key="7">
    <source>
        <dbReference type="HAMAP-Rule" id="MF_00178"/>
    </source>
</evidence>
<dbReference type="AlphaFoldDB" id="A0A133U4Z1"/>
<feature type="binding site" evidence="7">
    <location>
        <begin position="72"/>
        <end position="73"/>
    </location>
    <ligand>
        <name>(2S)-2-hydroxy-3-oxobutyl phosphate</name>
        <dbReference type="ChEBI" id="CHEBI:58830"/>
    </ligand>
</feature>